<proteinExistence type="predicted"/>
<dbReference type="Proteomes" id="UP000076858">
    <property type="component" value="Unassembled WGS sequence"/>
</dbReference>
<sequence length="53" mass="5939">MPRINIDCCTASLFFSIPFYPVLHNTTRTRATKKKIKEDAGKKSIVSHGFVVA</sequence>
<gene>
    <name evidence="1" type="ORF">APZ42_016850</name>
</gene>
<keyword evidence="2" id="KW-1185">Reference proteome</keyword>
<evidence type="ECO:0000313" key="1">
    <source>
        <dbReference type="EMBL" id="KZS17242.1"/>
    </source>
</evidence>
<comment type="caution">
    <text evidence="1">The sequence shown here is derived from an EMBL/GenBank/DDBJ whole genome shotgun (WGS) entry which is preliminary data.</text>
</comment>
<protein>
    <submittedName>
        <fullName evidence="1">Uncharacterized protein</fullName>
    </submittedName>
</protein>
<reference evidence="1 2" key="1">
    <citation type="submission" date="2016-03" db="EMBL/GenBank/DDBJ databases">
        <title>EvidentialGene: Evidence-directed Construction of Genes on Genomes.</title>
        <authorList>
            <person name="Gilbert D.G."/>
            <person name="Choi J.-H."/>
            <person name="Mockaitis K."/>
            <person name="Colbourne J."/>
            <person name="Pfrender M."/>
        </authorList>
    </citation>
    <scope>NUCLEOTIDE SEQUENCE [LARGE SCALE GENOMIC DNA]</scope>
    <source>
        <strain evidence="1 2">Xinb3</strain>
        <tissue evidence="1">Complete organism</tissue>
    </source>
</reference>
<dbReference type="EMBL" id="LRGB01000642">
    <property type="protein sequence ID" value="KZS17242.1"/>
    <property type="molecule type" value="Genomic_DNA"/>
</dbReference>
<accession>A0A165A6T9</accession>
<name>A0A165A6T9_9CRUS</name>
<dbReference type="AlphaFoldDB" id="A0A165A6T9"/>
<organism evidence="1 2">
    <name type="scientific">Daphnia magna</name>
    <dbReference type="NCBI Taxonomy" id="35525"/>
    <lineage>
        <taxon>Eukaryota</taxon>
        <taxon>Metazoa</taxon>
        <taxon>Ecdysozoa</taxon>
        <taxon>Arthropoda</taxon>
        <taxon>Crustacea</taxon>
        <taxon>Branchiopoda</taxon>
        <taxon>Diplostraca</taxon>
        <taxon>Cladocera</taxon>
        <taxon>Anomopoda</taxon>
        <taxon>Daphniidae</taxon>
        <taxon>Daphnia</taxon>
    </lineage>
</organism>
<evidence type="ECO:0000313" key="2">
    <source>
        <dbReference type="Proteomes" id="UP000076858"/>
    </source>
</evidence>